<dbReference type="EMBL" id="BJNV01000002">
    <property type="protein sequence ID" value="GEC93994.1"/>
    <property type="molecule type" value="Genomic_DNA"/>
</dbReference>
<comment type="caution">
    <text evidence="15">The sequence shown here is derived from an EMBL/GenBank/DDBJ whole genome shotgun (WGS) entry which is preliminary data.</text>
</comment>
<organism evidence="15 16">
    <name type="scientific">Zoogloea ramigera</name>
    <dbReference type="NCBI Taxonomy" id="350"/>
    <lineage>
        <taxon>Bacteria</taxon>
        <taxon>Pseudomonadati</taxon>
        <taxon>Pseudomonadota</taxon>
        <taxon>Betaproteobacteria</taxon>
        <taxon>Rhodocyclales</taxon>
        <taxon>Zoogloeaceae</taxon>
        <taxon>Zoogloea</taxon>
    </lineage>
</organism>
<dbReference type="RefSeq" id="WP_141348758.1">
    <property type="nucleotide sequence ID" value="NZ_BJNV01000002.1"/>
</dbReference>
<evidence type="ECO:0000313" key="15">
    <source>
        <dbReference type="EMBL" id="GEC93994.1"/>
    </source>
</evidence>
<gene>
    <name evidence="13 15" type="primary">lpxK</name>
    <name evidence="15" type="ORF">ZRA01_00670</name>
</gene>
<comment type="pathway">
    <text evidence="2 13">Glycolipid biosynthesis; lipid IV(A) biosynthesis; lipid IV(A) from (3R)-3-hydroxytetradecanoyl-[acyl-carrier-protein] and UDP-N-acetyl-alpha-D-glucosamine: step 6/6.</text>
</comment>
<dbReference type="GO" id="GO:0005524">
    <property type="term" value="F:ATP binding"/>
    <property type="evidence" value="ECO:0007669"/>
    <property type="project" value="UniProtKB-UniRule"/>
</dbReference>
<dbReference type="GO" id="GO:0009244">
    <property type="term" value="P:lipopolysaccharide core region biosynthetic process"/>
    <property type="evidence" value="ECO:0007669"/>
    <property type="project" value="TreeGrafter"/>
</dbReference>
<evidence type="ECO:0000256" key="8">
    <source>
        <dbReference type="ARBA" id="ARBA00022741"/>
    </source>
</evidence>
<protein>
    <recommendedName>
        <fullName evidence="4 13">Tetraacyldisaccharide 4'-kinase</fullName>
        <ecNumber evidence="3 13">2.7.1.130</ecNumber>
    </recommendedName>
    <alternativeName>
        <fullName evidence="12 13">Lipid A 4'-kinase</fullName>
    </alternativeName>
</protein>
<name>A0A4Y4CRA8_ZOORA</name>
<evidence type="ECO:0000313" key="16">
    <source>
        <dbReference type="Proteomes" id="UP000318422"/>
    </source>
</evidence>
<dbReference type="GO" id="GO:0005886">
    <property type="term" value="C:plasma membrane"/>
    <property type="evidence" value="ECO:0007669"/>
    <property type="project" value="TreeGrafter"/>
</dbReference>
<dbReference type="UniPathway" id="UPA00359">
    <property type="reaction ID" value="UER00482"/>
</dbReference>
<evidence type="ECO:0000256" key="11">
    <source>
        <dbReference type="ARBA" id="ARBA00023098"/>
    </source>
</evidence>
<comment type="function">
    <text evidence="1 13">Transfers the gamma-phosphate of ATP to the 4'-position of a tetraacyldisaccharide 1-phosphate intermediate (termed DS-1-P) to form tetraacyldisaccharide 1,4'-bis-phosphate (lipid IVA).</text>
</comment>
<evidence type="ECO:0000256" key="9">
    <source>
        <dbReference type="ARBA" id="ARBA00022777"/>
    </source>
</evidence>
<evidence type="ECO:0000256" key="3">
    <source>
        <dbReference type="ARBA" id="ARBA00012071"/>
    </source>
</evidence>
<dbReference type="PANTHER" id="PTHR42724">
    <property type="entry name" value="TETRAACYLDISACCHARIDE 4'-KINASE"/>
    <property type="match status" value="1"/>
</dbReference>
<dbReference type="Pfam" id="PF02606">
    <property type="entry name" value="LpxK"/>
    <property type="match status" value="1"/>
</dbReference>
<dbReference type="GO" id="GO:0009245">
    <property type="term" value="P:lipid A biosynthetic process"/>
    <property type="evidence" value="ECO:0007669"/>
    <property type="project" value="UniProtKB-UniRule"/>
</dbReference>
<keyword evidence="16" id="KW-1185">Reference proteome</keyword>
<dbReference type="PANTHER" id="PTHR42724:SF1">
    <property type="entry name" value="TETRAACYLDISACCHARIDE 4'-KINASE, MITOCHONDRIAL-RELATED"/>
    <property type="match status" value="1"/>
</dbReference>
<feature type="binding site" evidence="13">
    <location>
        <begin position="58"/>
        <end position="65"/>
    </location>
    <ligand>
        <name>ATP</name>
        <dbReference type="ChEBI" id="CHEBI:30616"/>
    </ligand>
</feature>
<keyword evidence="7 13" id="KW-0808">Transferase</keyword>
<keyword evidence="10 13" id="KW-0067">ATP-binding</keyword>
<keyword evidence="11 13" id="KW-0443">Lipid metabolism</keyword>
<keyword evidence="14" id="KW-0812">Transmembrane</keyword>
<evidence type="ECO:0000256" key="14">
    <source>
        <dbReference type="SAM" id="Phobius"/>
    </source>
</evidence>
<keyword evidence="9 13" id="KW-0418">Kinase</keyword>
<proteinExistence type="inferred from homology"/>
<dbReference type="GO" id="GO:0009029">
    <property type="term" value="F:lipid-A 4'-kinase activity"/>
    <property type="evidence" value="ECO:0007669"/>
    <property type="project" value="UniProtKB-UniRule"/>
</dbReference>
<dbReference type="NCBIfam" id="TIGR00682">
    <property type="entry name" value="lpxK"/>
    <property type="match status" value="1"/>
</dbReference>
<sequence>MPRSAPGFWLGRGLAAYCLLPLSLLFAFLAGLRRRLFALGVLKAERLPVPVIVVGNIAVGGSGKTPIALWLADTLRARGHRPGIVSRGYGGSVEGTAEVPPGGDPARYGDEPVLMAALSGCPVWVGRDRPAAGRSLLAAHPEVDVIIADDGLQHYRLARDVEIIVVDEATLGNRFRLPAGPLREGVGRLAEATVVLAQGGLSPRLRAAMGCAPVFGFELAGVAFERVGARSERRLPADFRGRRVHAMAGIGRPERFFGQLEAMGLVIERRPFADHHAFTPADVAVPDGDVLLMTEKDAVKCAPFAPAESWVWPVRAQLAPEAAELIVEKLDGPPTA</sequence>
<evidence type="ECO:0000256" key="5">
    <source>
        <dbReference type="ARBA" id="ARBA00022516"/>
    </source>
</evidence>
<dbReference type="SUPFAM" id="SSF52540">
    <property type="entry name" value="P-loop containing nucleoside triphosphate hydrolases"/>
    <property type="match status" value="1"/>
</dbReference>
<keyword evidence="6 13" id="KW-0441">Lipid A biosynthesis</keyword>
<dbReference type="InterPro" id="IPR003758">
    <property type="entry name" value="LpxK"/>
</dbReference>
<feature type="transmembrane region" description="Helical" evidence="14">
    <location>
        <begin position="14"/>
        <end position="32"/>
    </location>
</feature>
<dbReference type="HAMAP" id="MF_00409">
    <property type="entry name" value="LpxK"/>
    <property type="match status" value="1"/>
</dbReference>
<dbReference type="EC" id="2.7.1.130" evidence="3 13"/>
<evidence type="ECO:0000256" key="13">
    <source>
        <dbReference type="HAMAP-Rule" id="MF_00409"/>
    </source>
</evidence>
<comment type="catalytic activity">
    <reaction evidence="13">
        <text>a lipid A disaccharide + ATP = a lipid IVA + ADP + H(+)</text>
        <dbReference type="Rhea" id="RHEA:67840"/>
        <dbReference type="ChEBI" id="CHEBI:15378"/>
        <dbReference type="ChEBI" id="CHEBI:30616"/>
        <dbReference type="ChEBI" id="CHEBI:176343"/>
        <dbReference type="ChEBI" id="CHEBI:176425"/>
        <dbReference type="ChEBI" id="CHEBI:456216"/>
        <dbReference type="EC" id="2.7.1.130"/>
    </reaction>
</comment>
<dbReference type="AlphaFoldDB" id="A0A4Y4CRA8"/>
<evidence type="ECO:0000256" key="4">
    <source>
        <dbReference type="ARBA" id="ARBA00016436"/>
    </source>
</evidence>
<evidence type="ECO:0000256" key="7">
    <source>
        <dbReference type="ARBA" id="ARBA00022679"/>
    </source>
</evidence>
<keyword evidence="14" id="KW-0472">Membrane</keyword>
<keyword evidence="14" id="KW-1133">Transmembrane helix</keyword>
<accession>A0A4Y4CRA8</accession>
<evidence type="ECO:0000256" key="6">
    <source>
        <dbReference type="ARBA" id="ARBA00022556"/>
    </source>
</evidence>
<evidence type="ECO:0000256" key="1">
    <source>
        <dbReference type="ARBA" id="ARBA00002274"/>
    </source>
</evidence>
<dbReference type="Proteomes" id="UP000318422">
    <property type="component" value="Unassembled WGS sequence"/>
</dbReference>
<dbReference type="OrthoDB" id="9766423at2"/>
<evidence type="ECO:0000256" key="12">
    <source>
        <dbReference type="ARBA" id="ARBA00029757"/>
    </source>
</evidence>
<evidence type="ECO:0000256" key="10">
    <source>
        <dbReference type="ARBA" id="ARBA00022840"/>
    </source>
</evidence>
<keyword evidence="5 13" id="KW-0444">Lipid biosynthesis</keyword>
<reference evidence="15 16" key="1">
    <citation type="submission" date="2019-06" db="EMBL/GenBank/DDBJ databases">
        <title>Whole genome shotgun sequence of Zoogloea ramigera NBRC 15342.</title>
        <authorList>
            <person name="Hosoyama A."/>
            <person name="Uohara A."/>
            <person name="Ohji S."/>
            <person name="Ichikawa N."/>
        </authorList>
    </citation>
    <scope>NUCLEOTIDE SEQUENCE [LARGE SCALE GENOMIC DNA]</scope>
    <source>
        <strain evidence="15 16">NBRC 15342</strain>
    </source>
</reference>
<comment type="similarity">
    <text evidence="13">Belongs to the LpxK family.</text>
</comment>
<dbReference type="InterPro" id="IPR027417">
    <property type="entry name" value="P-loop_NTPase"/>
</dbReference>
<keyword evidence="8 13" id="KW-0547">Nucleotide-binding</keyword>
<evidence type="ECO:0000256" key="2">
    <source>
        <dbReference type="ARBA" id="ARBA00004870"/>
    </source>
</evidence>